<evidence type="ECO:0000313" key="6">
    <source>
        <dbReference type="EMBL" id="EGB07633.1"/>
    </source>
</evidence>
<evidence type="ECO:0000259" key="5">
    <source>
        <dbReference type="PROSITE" id="PS50132"/>
    </source>
</evidence>
<dbReference type="Proteomes" id="UP000002729">
    <property type="component" value="Unassembled WGS sequence"/>
</dbReference>
<dbReference type="SUPFAM" id="SSF50729">
    <property type="entry name" value="PH domain-like"/>
    <property type="match status" value="1"/>
</dbReference>
<keyword evidence="2" id="KW-0813">Transport</keyword>
<dbReference type="SMART" id="SM00233">
    <property type="entry name" value="PH"/>
    <property type="match status" value="1"/>
</dbReference>
<dbReference type="InterPro" id="IPR026847">
    <property type="entry name" value="VPS13"/>
</dbReference>
<dbReference type="EMBL" id="GL833130">
    <property type="protein sequence ID" value="EGB07633.1"/>
    <property type="molecule type" value="Genomic_DNA"/>
</dbReference>
<organism evidence="7">
    <name type="scientific">Aureococcus anophagefferens</name>
    <name type="common">Harmful bloom alga</name>
    <dbReference type="NCBI Taxonomy" id="44056"/>
    <lineage>
        <taxon>Eukaryota</taxon>
        <taxon>Sar</taxon>
        <taxon>Stramenopiles</taxon>
        <taxon>Ochrophyta</taxon>
        <taxon>Pelagophyceae</taxon>
        <taxon>Pelagomonadales</taxon>
        <taxon>Pelagomonadaceae</taxon>
        <taxon>Aureococcus</taxon>
    </lineage>
</organism>
<protein>
    <submittedName>
        <fullName evidence="6">Uncharacterized protein</fullName>
    </submittedName>
</protein>
<dbReference type="InterPro" id="IPR016137">
    <property type="entry name" value="RGS"/>
</dbReference>
<dbReference type="Gene3D" id="2.30.29.30">
    <property type="entry name" value="Pleckstrin-homology domain (PH domain)/Phosphotyrosine-binding domain (PTB)"/>
    <property type="match status" value="1"/>
</dbReference>
<dbReference type="Pfam" id="PF12624">
    <property type="entry name" value="VPS13_N"/>
    <property type="match status" value="1"/>
</dbReference>
<dbReference type="KEGG" id="aaf:AURANDRAFT_64756"/>
<evidence type="ECO:0000256" key="1">
    <source>
        <dbReference type="ARBA" id="ARBA00006545"/>
    </source>
</evidence>
<evidence type="ECO:0000256" key="2">
    <source>
        <dbReference type="ARBA" id="ARBA00022448"/>
    </source>
</evidence>
<dbReference type="InterPro" id="IPR036305">
    <property type="entry name" value="RGS_sf"/>
</dbReference>
<sequence>MAESAASIEGQLWLVFTFYTIRGNASDPERLTAAALSRLCKDCQMYSKAVHGNAISERQVEVACAALRRRSVDRARQGAVKQALGDSDAFGAEREVYRSRGARGGSGLSHAEGAWRGLTFREFLNALVLFAERLFPVEGSDRDRAMTELAALEERGKPRSGTYVAASQRSRSREEAFERLLMECVLPLASRRVPAELGGALDDADVLEIRDAFEDELFELFAFYAARSQAKTEAVDAQSAPDWSEYTLGSDERAATRTLHGAGDRARYERLKRRSAHVALHWEDFGRFARDFGLAGGSLLSAVDVADAYLACVTLDDVDGAASASQSARASVGDAAGCRKGWRQRRLHFDGFWETLVRCALVYGAAAPPAVPVAEKVKALLLFLYKNRIGREADGVKHERADSSKYLRSDLIMRADKFTKRFKQVWARDGYRAYGEATDSPRGDARAEAQTVLETLLTSKRTPGDGENEEDEEEKPVTLLVDDDDLGDARFTVADVEELIKRRPLIGRMLQLTIEATKSAWIPRRQRRSAHVQPGLGNTMSVKTVLFNALQGVIGDLIVGFTADKLKVGLWSGKIELDNLEVNVEAARKLGLPVRIVFGKVARLSVSIPWTALGSQPVRIFIRGVSVLAAPEASPADSADLAKELGDALAARLEAADAAFLAKLDAGDDGAKGGKYYEKFVAKIVDNLEVSVEDAHVRLEDGGDFACGFVLRSFVARAADASWAAAFVERSGDALLRNLVSLQGVACYWDDANAGAGDDPEAFLQGKIPREGSGAPANWVLAPLDGALRLTRNEAFKDGFPQYDVGLEVGGDAGAAFTLKAASAKKLLAFFKRADLLARQRQLAHLHPKAVLGDRARPVARGACARAWWTYALRLACPRYAERARQREALRHFGAIRERDRYTALFEAASDGEAAADRDERRAVERQAPFEVLCLWRQRSLLARRRERKRSDATERSKKWWRWGSRSTSDVADDDDDVRHEDLEALFHVDDEAAAAPRGFEILRLRALTGARVALVGPAGPVGELAVAAEIAATATADFESLHVDAKLTEFGFADLTGALARSGVPGGFVVAPRGTASDWPVKLEVARTKAGELSPIVATLDCDAYGFAYHRPWIDGFLEAFVTDVFKDDDLATATAAAKDALLEAATEALAKRDVSTAASRADEFAGAPKSFTLKANVGAPALVVPRSWAEDRGRVVVDMGTCALGGAMADVGQRWDLDLRNATLQLFASAAGAGRDVVAPFGLKAAVDVFDGAPLDIDLALTGDLALTLAPADATALLEVAAALGGAGGDEVAEAEAALERDVLDVLETLEDDMVKPSATRLATLDVRAAVANLEIVVLTDDGDRVYCLAARGVAASFRTFDAGGLELDATLRELSLTEAASGAVLLESFGDAASEAAAAAAGRAFRALPTARSQNLDVRDSLVAFSLRTFDGFEDGFQSFHTDCEVAFASVKLATSGENLRPLKPFWDGVQRGLEAFGGPAPPPVEDKAASPAAAEEPRALRVALRLGEVAIVLTDGGVDVAAAAVTGGAVVWTSAGVVADAAVRLANLRLTDARPSSEGRAFREMVVPWASGDDESGRALDALLAMSSGDALVELPADDLLLAVDYRDEDGHKSVSASAHPVTVQLHREPIAAGLSAVLELKDALVYVFASGRADEAAAAPAAAAVDDAAESELVVQVELRAAEVLLLEDAGAQTTRALAMRFGAGYTYSNRTRGRHAEVVTSAAVHHLAASLAEDGLGAALHRLVAPTTVSFRLEKQFDGEIMYDSKVDAHVSDVDVRASYRDVISVCAVLRGALNDGGPAATAEEGVAETTAAAAAKPAAGRVVTARYEAHLVGCRVVLVDDSRGPAVPLLDATLRHVDASLRGPTTALEGGASLELTAKCFNPDCLRFEPLLETYALRCRLDAALDDATGGLDSLTVDLASDDVLDATLSTSFVARLLELETQLVKTVTSRADGGASLIARRDEPALRVRNETLKALEIRPATGAWRPFPPRGAVALGREGGRGDAASMDLPAAVDVRGEGLDFSGLVASAPCHVAVGGGLMWVVAFDERSGVVSGVLRSRVVVRNFLPCAFDVARSDAPQAPAEAPGGGAETPLPLRLAEDGAALFFRRADDGFEYGGGEPLRAWGGGGGQGARKKRLVISKRPGEAAVAVVGAASGNGEAVVTLHPPVTVENRLPCGVLVTLQVGSRGESRVRVAPGGRGAVVDVDVSGGVWVSLRVGAFKGRCDAKIVPRNCPRRAGDRPSATSRGVHDVLLGDDGERHATVGVRCEKRHRGLGLAIILESPLWAVDKTGLGLDLAAAPGRPRPDAASLRGRLLKKKSVRRASALVADGRHFVAVPEALAPFVASARVASTRKHEILERPPAAAYADETLYTFHALPPPLDAALYLPTQHAERNPTQMAGNAAEKVFGGLGRALKGQGSVAAPPGRYLTLEAGSRGLDVYVALDARAAKPPRWLVERFARATDAGAVVVEKRRHALSLEQAPDLRSFAVWKHSLAPGDTCDLGYNEEKSMYLVFLGRPASKRRASAVSPEDAAAGSWAYDGWPGYDWLDPDVSHQALLHSYDGHLAAGSGGAWSARYVVGAARFPVDLRDGARRFELEARPVTLKGVFGAGAGLAVELAPRFALWNVDDEATIVARQAGGSREGWLGLERRGDRAKPWHWPDADRPKVLEFGVLQDDGDVCWSCGSLAIDNLGGHALLLRDLATVARVEVRVSESTHRPPFEAVTVRVCVDRLGHRPLFLAKNDSKHRLALYHGARPLGDVLPGAERPFGWADAASKRVLTVQFPDLPGAPTGGDVDADAVNAAGREVLRGVVESSATVADGSRVVRFGDAGAFFDEPENPEPEAQGTQTFTATLGGCAVHVVHGRGAARSELACAHLRAVRLKMARSGDADEFEARVKTFQVDNHCADARWPALVNGTQEDRVARLARQTSSLVGLDDDAATPDMVEVAAVYNTHAGTTPTLKYLAARALPVEVFGDANSLSKLKLAADAVGDALHADAHVDDDPEAWAQNLVDAAKDPKDVADERAVALRPRGVVEALVLHPVALTVSFAPPAPGGPDDDDDDENAFSTLAVVSNLAELDRAEVRLKSFAVENAVEEPHDLARKIGRHYATTLVFQLHKVVGSLASLGQPANLVGTIGNGVKEFFYAPARGVVQSPKAFAQGVYSGTTGLAASVVGGVGSSVSGVSQAISQNVSLLSGDADFLREREARRRNHRDQASAHAEQYGAAGAAASGVFGGAAAIVGGVADGVGGIFTKPVEGAQRDGALGFFKGVAKGIAGVAVKPVVGVLDGASVILDGVSQGAVATPLARHVGPPKSLVRLPNSEQLVLAGSAGLGAAPPTTAAPTPSLAGSLLSWATARRPAKSGAEAPLTAASAESLRRRSRLPRQGRLTIHDLLRSEVLLQHDDGSAAPDDVDAVAAQFAAFVRERFAYELVEFYLRVERYRRCGGREAAAVAASIAATFVARGAPREVNVSDAARHAALQRAAGGAAPQPDAFDALQAEVVHILAVDFLTPFLKETLDAQKPAKRARRRAARRDVAAKLLAYVASRHVLADRPAPSPAAGDGLADAPPAPRDAWWVGPRALGDALRTRGALLKRSRPGGLRGGRPSWRRRWFVLDVRGGAIRYYADAGERRGRPPLRFSPAAAVGEARAPGASPDERRRTLELRGLVDDAGATRAVVLRAPTSREADEWRRSLAYAARLASRRGALGVSAESLGASDDEFEGARRLARPPGPRRPASLTVARSQPVVRMPWRPAARGEPAREPPPTPSSPVIIDALRRVVREGDDAVDADAVDEAVASRDSLALGDNIATALAAGGDDRESLGLSAAREDLWDLLLKSRGGTLPA</sequence>
<reference evidence="6 7" key="1">
    <citation type="journal article" date="2011" name="Proc. Natl. Acad. Sci. U.S.A.">
        <title>Niche of harmful alga Aureococcus anophagefferens revealed through ecogenomics.</title>
        <authorList>
            <person name="Gobler C.J."/>
            <person name="Berry D.L."/>
            <person name="Dyhrman S.T."/>
            <person name="Wilhelm S.W."/>
            <person name="Salamov A."/>
            <person name="Lobanov A.V."/>
            <person name="Zhang Y."/>
            <person name="Collier J.L."/>
            <person name="Wurch L.L."/>
            <person name="Kustka A.B."/>
            <person name="Dill B.D."/>
            <person name="Shah M."/>
            <person name="VerBerkmoes N.C."/>
            <person name="Kuo A."/>
            <person name="Terry A."/>
            <person name="Pangilinan J."/>
            <person name="Lindquist E.A."/>
            <person name="Lucas S."/>
            <person name="Paulsen I.T."/>
            <person name="Hattenrath-Lehmann T.K."/>
            <person name="Talmage S.C."/>
            <person name="Walker E.A."/>
            <person name="Koch F."/>
            <person name="Burson A.M."/>
            <person name="Marcoval M.A."/>
            <person name="Tang Y.Z."/>
            <person name="Lecleir G.R."/>
            <person name="Coyne K.J."/>
            <person name="Berg G.M."/>
            <person name="Bertrand E.M."/>
            <person name="Saito M.A."/>
            <person name="Gladyshev V.N."/>
            <person name="Grigoriev I.V."/>
        </authorList>
    </citation>
    <scope>NUCLEOTIDE SEQUENCE [LARGE SCALE GENOMIC DNA]</scope>
    <source>
        <strain evidence="7">CCMP 1984</strain>
    </source>
</reference>
<dbReference type="OMA" id="ANTRVIM"/>
<feature type="domain" description="RGS" evidence="5">
    <location>
        <begin position="3433"/>
        <end position="3529"/>
    </location>
</feature>
<proteinExistence type="inferred from homology"/>
<dbReference type="OrthoDB" id="188756at2759"/>
<dbReference type="PROSITE" id="PS50132">
    <property type="entry name" value="RGS"/>
    <property type="match status" value="1"/>
</dbReference>
<name>F0YBC1_AURAN</name>
<feature type="region of interest" description="Disordered" evidence="3">
    <location>
        <begin position="3736"/>
        <end position="3759"/>
    </location>
</feature>
<keyword evidence="7" id="KW-1185">Reference proteome</keyword>
<gene>
    <name evidence="6" type="ORF">AURANDRAFT_64756</name>
</gene>
<dbReference type="InterPro" id="IPR044926">
    <property type="entry name" value="RGS_subdomain_2"/>
</dbReference>
<feature type="domain" description="PH" evidence="4">
    <location>
        <begin position="3599"/>
        <end position="3713"/>
    </location>
</feature>
<dbReference type="PANTHER" id="PTHR16166">
    <property type="entry name" value="VACUOLAR PROTEIN SORTING-ASSOCIATED PROTEIN VPS13"/>
    <property type="match status" value="1"/>
</dbReference>
<dbReference type="PROSITE" id="PS50003">
    <property type="entry name" value="PH_DOMAIN"/>
    <property type="match status" value="1"/>
</dbReference>
<dbReference type="InterPro" id="IPR001849">
    <property type="entry name" value="PH_domain"/>
</dbReference>
<comment type="similarity">
    <text evidence="1">Belongs to the VPS13 family.</text>
</comment>
<dbReference type="GO" id="GO:0006623">
    <property type="term" value="P:protein targeting to vacuole"/>
    <property type="evidence" value="ECO:0007669"/>
    <property type="project" value="TreeGrafter"/>
</dbReference>
<dbReference type="InterPro" id="IPR026854">
    <property type="entry name" value="VPS13_N"/>
</dbReference>
<dbReference type="GO" id="GO:0045053">
    <property type="term" value="P:protein retention in Golgi apparatus"/>
    <property type="evidence" value="ECO:0007669"/>
    <property type="project" value="TreeGrafter"/>
</dbReference>
<dbReference type="InParanoid" id="F0YBC1"/>
<dbReference type="RefSeq" id="XP_009037631.1">
    <property type="nucleotide sequence ID" value="XM_009039383.1"/>
</dbReference>
<dbReference type="SUPFAM" id="SSF48097">
    <property type="entry name" value="Regulator of G-protein signaling, RGS"/>
    <property type="match status" value="1"/>
</dbReference>
<dbReference type="eggNOG" id="KOG1809">
    <property type="taxonomic scope" value="Eukaryota"/>
</dbReference>
<dbReference type="Gene3D" id="1.10.167.10">
    <property type="entry name" value="Regulator of G-protein Signalling 4, domain 2"/>
    <property type="match status" value="1"/>
</dbReference>
<evidence type="ECO:0000313" key="7">
    <source>
        <dbReference type="Proteomes" id="UP000002729"/>
    </source>
</evidence>
<evidence type="ECO:0000256" key="3">
    <source>
        <dbReference type="SAM" id="MobiDB-lite"/>
    </source>
</evidence>
<dbReference type="GeneID" id="20224986"/>
<evidence type="ECO:0000259" key="4">
    <source>
        <dbReference type="PROSITE" id="PS50003"/>
    </source>
</evidence>
<dbReference type="Pfam" id="PF00615">
    <property type="entry name" value="RGS"/>
    <property type="match status" value="1"/>
</dbReference>
<dbReference type="SMART" id="SM00315">
    <property type="entry name" value="RGS"/>
    <property type="match status" value="1"/>
</dbReference>
<accession>F0YBC1</accession>
<dbReference type="InterPro" id="IPR011993">
    <property type="entry name" value="PH-like_dom_sf"/>
</dbReference>
<dbReference type="PANTHER" id="PTHR16166:SF93">
    <property type="entry name" value="INTERMEMBRANE LIPID TRANSFER PROTEIN VPS13"/>
    <property type="match status" value="1"/>
</dbReference>